<sequence length="273" mass="30289">MNVFQQIGNRAWIFESGSDYVHNLTQTPMGGLGILAIKFEANGDISFPSTMGFLPNEMRFWSFDEQTQSVLLMDQNHAQTLAVSLPRLDGPVILRMDFHDGSTGFLYSHPAIESRVVNVKQLFEADMNKVYVTDEVADTTFFEAFLTENGAARPSIHQALISGYSVKQLEAGVKDQAGLEALQNYLLTHTAIDVVVVQLGNAVPTSELLTSVQSTNVYVDQNNEFLGGSRTDILNLCSYALLASYHAELMGHEFDFKESLPELLQSFSVKKLH</sequence>
<dbReference type="RefSeq" id="WP_057811483.1">
    <property type="nucleotide sequence ID" value="NZ_BJUD01000031.1"/>
</dbReference>
<accession>A0A0R2KX49</accession>
<dbReference type="OrthoDB" id="2331870at2"/>
<dbReference type="PATRIC" id="fig|348151.3.peg.637"/>
<dbReference type="EMBL" id="BJUD01000031">
    <property type="protein sequence ID" value="GEK29089.1"/>
    <property type="molecule type" value="Genomic_DNA"/>
</dbReference>
<reference evidence="1 4" key="2">
    <citation type="submission" date="2019-07" db="EMBL/GenBank/DDBJ databases">
        <title>Whole genome shotgun sequence of Lactobacillus siliginis NBRC 101315.</title>
        <authorList>
            <person name="Hosoyama A."/>
            <person name="Uohara A."/>
            <person name="Ohji S."/>
            <person name="Ichikawa N."/>
        </authorList>
    </citation>
    <scope>NUCLEOTIDE SEQUENCE [LARGE SCALE GENOMIC DNA]</scope>
    <source>
        <strain evidence="1 4">NBRC 101315</strain>
    </source>
</reference>
<reference evidence="2 3" key="1">
    <citation type="journal article" date="2015" name="Genome Announc.">
        <title>Expanding the biotechnology potential of lactobacilli through comparative genomics of 213 strains and associated genera.</title>
        <authorList>
            <person name="Sun Z."/>
            <person name="Harris H.M."/>
            <person name="McCann A."/>
            <person name="Guo C."/>
            <person name="Argimon S."/>
            <person name="Zhang W."/>
            <person name="Yang X."/>
            <person name="Jeffery I.B."/>
            <person name="Cooney J.C."/>
            <person name="Kagawa T.F."/>
            <person name="Liu W."/>
            <person name="Song Y."/>
            <person name="Salvetti E."/>
            <person name="Wrobel A."/>
            <person name="Rasinkangas P."/>
            <person name="Parkhill J."/>
            <person name="Rea M.C."/>
            <person name="O'Sullivan O."/>
            <person name="Ritari J."/>
            <person name="Douillard F.P."/>
            <person name="Paul Ross R."/>
            <person name="Yang R."/>
            <person name="Briner A.E."/>
            <person name="Felis G.E."/>
            <person name="de Vos W.M."/>
            <person name="Barrangou R."/>
            <person name="Klaenhammer T.R."/>
            <person name="Caufield P.W."/>
            <person name="Cui Y."/>
            <person name="Zhang H."/>
            <person name="O'Toole P.W."/>
        </authorList>
    </citation>
    <scope>NUCLEOTIDE SEQUENCE [LARGE SCALE GENOMIC DNA]</scope>
    <source>
        <strain evidence="2 3">DSM 22696</strain>
    </source>
</reference>
<protein>
    <submittedName>
        <fullName evidence="2">Uncharacterized protein</fullName>
    </submittedName>
</protein>
<dbReference type="Proteomes" id="UP000321429">
    <property type="component" value="Unassembled WGS sequence"/>
</dbReference>
<organism evidence="2 3">
    <name type="scientific">Furfurilactobacillus siliginis</name>
    <dbReference type="NCBI Taxonomy" id="348151"/>
    <lineage>
        <taxon>Bacteria</taxon>
        <taxon>Bacillati</taxon>
        <taxon>Bacillota</taxon>
        <taxon>Bacilli</taxon>
        <taxon>Lactobacillales</taxon>
        <taxon>Lactobacillaceae</taxon>
        <taxon>Furfurilactobacillus</taxon>
    </lineage>
</organism>
<comment type="caution">
    <text evidence="2">The sequence shown here is derived from an EMBL/GenBank/DDBJ whole genome shotgun (WGS) entry which is preliminary data.</text>
</comment>
<dbReference type="STRING" id="348151.IV55_GL000620"/>
<name>A0A0R2KX49_9LACO</name>
<evidence type="ECO:0000313" key="2">
    <source>
        <dbReference type="EMBL" id="KRN94107.1"/>
    </source>
</evidence>
<dbReference type="EMBL" id="JQCB01000017">
    <property type="protein sequence ID" value="KRN94107.1"/>
    <property type="molecule type" value="Genomic_DNA"/>
</dbReference>
<keyword evidence="3" id="KW-1185">Reference proteome</keyword>
<proteinExistence type="predicted"/>
<evidence type="ECO:0000313" key="1">
    <source>
        <dbReference type="EMBL" id="GEK29089.1"/>
    </source>
</evidence>
<gene>
    <name evidence="2" type="ORF">IV55_GL000620</name>
    <name evidence="1" type="ORF">LSI01_14000</name>
</gene>
<dbReference type="AlphaFoldDB" id="A0A0R2KX49"/>
<evidence type="ECO:0000313" key="3">
    <source>
        <dbReference type="Proteomes" id="UP000051139"/>
    </source>
</evidence>
<dbReference type="Proteomes" id="UP000051139">
    <property type="component" value="Unassembled WGS sequence"/>
</dbReference>
<evidence type="ECO:0000313" key="4">
    <source>
        <dbReference type="Proteomes" id="UP000321429"/>
    </source>
</evidence>